<evidence type="ECO:0000313" key="12">
    <source>
        <dbReference type="Proteomes" id="UP000005408"/>
    </source>
</evidence>
<evidence type="ECO:0000256" key="3">
    <source>
        <dbReference type="ARBA" id="ARBA00022737"/>
    </source>
</evidence>
<dbReference type="SMART" id="SM00181">
    <property type="entry name" value="EGF"/>
    <property type="match status" value="9"/>
</dbReference>
<dbReference type="Proteomes" id="UP000005408">
    <property type="component" value="Unassembled WGS sequence"/>
</dbReference>
<dbReference type="GO" id="GO:0005509">
    <property type="term" value="F:calcium ion binding"/>
    <property type="evidence" value="ECO:0007669"/>
    <property type="project" value="InterPro"/>
</dbReference>
<dbReference type="InterPro" id="IPR000152">
    <property type="entry name" value="EGF-type_Asp/Asn_hydroxyl_site"/>
</dbReference>
<feature type="signal peptide" evidence="9">
    <location>
        <begin position="1"/>
        <end position="18"/>
    </location>
</feature>
<dbReference type="InterPro" id="IPR001881">
    <property type="entry name" value="EGF-like_Ca-bd_dom"/>
</dbReference>
<keyword evidence="8" id="KW-0812">Transmembrane</keyword>
<dbReference type="InterPro" id="IPR009030">
    <property type="entry name" value="Growth_fac_rcpt_cys_sf"/>
</dbReference>
<feature type="disulfide bond" evidence="6">
    <location>
        <begin position="167"/>
        <end position="176"/>
    </location>
</feature>
<sequence>MFTIPFIIGALFFQNILAGEISKDVSAQFLNRNRHGDSRCDTDQKYCESHRVRCMQQHEDLRKALCAKNNTCPSGETCYISNPCPANRSTGCSTNACYSLPCHYGGSCFMDSSAKGYRCDCQHGLDPATDCQTEPKGLIIIECHTKTCQNGGKCLKYLSLNSTWCKCRQGFDGENCENNIDECQSSPCVNGICNDLINMYSCGCHPGFTGVNCETDIDECQSSPCVHGNCTDHINMFSCECQPGFTGVNCDADDVNKYNPGCQPGFSGVKCDTDVNATEADSTLLPPHRTTINSYNNTCRSFPCVHGNCTDYVNNYTCECHPGFTGVNCDTEIINCQNFPCVHGNCTDHVNNYTCECHPGFTGVNCDTEIINCQNFPCVYGNCTDHVNNYTCECHPGFTGVNCDKEIINCQNFPCVNGNCTDHVNNYTCECQPGFTGVDCDAEISGCISSPCVHGTCQNNTATYSCSCDSLYGGLNCDEVNASVVVPLVAVPVAASALGGLGFTLWRKKIGKKNSTSPSPDDQELGQSEDSERNPDNVQSC</sequence>
<feature type="transmembrane region" description="Helical" evidence="8">
    <location>
        <begin position="484"/>
        <end position="506"/>
    </location>
</feature>
<dbReference type="FunFam" id="2.10.25.10:FF:000279">
    <property type="entry name" value="Neurogenic locus notch 1"/>
    <property type="match status" value="3"/>
</dbReference>
<evidence type="ECO:0000256" key="1">
    <source>
        <dbReference type="ARBA" id="ARBA00022536"/>
    </source>
</evidence>
<dbReference type="SMART" id="SM00179">
    <property type="entry name" value="EGF_CA"/>
    <property type="match status" value="8"/>
</dbReference>
<feature type="disulfide bond" evidence="6">
    <location>
        <begin position="299"/>
        <end position="309"/>
    </location>
</feature>
<feature type="disulfide bond" evidence="6">
    <location>
        <begin position="410"/>
        <end position="420"/>
    </location>
</feature>
<feature type="disulfide bond" evidence="6">
    <location>
        <begin position="431"/>
        <end position="440"/>
    </location>
</feature>
<feature type="domain" description="EGF-like" evidence="10">
    <location>
        <begin position="216"/>
        <end position="251"/>
    </location>
</feature>
<feature type="domain" description="EGF-like" evidence="10">
    <location>
        <begin position="369"/>
        <end position="404"/>
    </location>
</feature>
<feature type="domain" description="EGF-like" evidence="10">
    <location>
        <begin position="332"/>
        <end position="367"/>
    </location>
</feature>
<feature type="disulfide bond" evidence="6">
    <location>
        <begin position="148"/>
        <end position="165"/>
    </location>
</feature>
<dbReference type="PROSITE" id="PS00010">
    <property type="entry name" value="ASX_HYDROXYL"/>
    <property type="match status" value="7"/>
</dbReference>
<feature type="disulfide bond" evidence="6">
    <location>
        <begin position="468"/>
        <end position="477"/>
    </location>
</feature>
<keyword evidence="3" id="KW-0677">Repeat</keyword>
<keyword evidence="2 9" id="KW-0732">Signal</keyword>
<dbReference type="Pfam" id="PF12661">
    <property type="entry name" value="hEGF"/>
    <property type="match status" value="5"/>
</dbReference>
<dbReference type="PROSITE" id="PS01187">
    <property type="entry name" value="EGF_CA"/>
    <property type="match status" value="1"/>
</dbReference>
<dbReference type="PANTHER" id="PTHR12916">
    <property type="entry name" value="CYTOCHROME C OXIDASE POLYPEPTIDE VIC-2"/>
    <property type="match status" value="1"/>
</dbReference>
<comment type="caution">
    <text evidence="6">Lacks conserved residue(s) required for the propagation of feature annotation.</text>
</comment>
<dbReference type="PANTHER" id="PTHR12916:SF4">
    <property type="entry name" value="UNINFLATABLE, ISOFORM C"/>
    <property type="match status" value="1"/>
</dbReference>
<evidence type="ECO:0000256" key="8">
    <source>
        <dbReference type="SAM" id="Phobius"/>
    </source>
</evidence>
<dbReference type="SUPFAM" id="SSF57196">
    <property type="entry name" value="EGF/Laminin"/>
    <property type="match status" value="5"/>
</dbReference>
<keyword evidence="1 6" id="KW-0245">EGF-like domain</keyword>
<evidence type="ECO:0000256" key="4">
    <source>
        <dbReference type="ARBA" id="ARBA00023157"/>
    </source>
</evidence>
<feature type="disulfide bond" evidence="6">
    <location>
        <begin position="204"/>
        <end position="213"/>
    </location>
</feature>
<feature type="disulfide bond" evidence="6">
    <location>
        <begin position="183"/>
        <end position="193"/>
    </location>
</feature>
<evidence type="ECO:0000313" key="11">
    <source>
        <dbReference type="EnsemblMetazoa" id="G30895.1:cds"/>
    </source>
</evidence>
<keyword evidence="8" id="KW-0472">Membrane</keyword>
<dbReference type="EnsemblMetazoa" id="G30895.1">
    <property type="protein sequence ID" value="G30895.1:cds"/>
    <property type="gene ID" value="G30895"/>
</dbReference>
<feature type="disulfide bond" evidence="6">
    <location>
        <begin position="241"/>
        <end position="250"/>
    </location>
</feature>
<dbReference type="InterPro" id="IPR018097">
    <property type="entry name" value="EGF_Ca-bd_CS"/>
</dbReference>
<dbReference type="PROSITE" id="PS50026">
    <property type="entry name" value="EGF_3"/>
    <property type="match status" value="9"/>
</dbReference>
<dbReference type="InterPro" id="IPR013032">
    <property type="entry name" value="EGF-like_CS"/>
</dbReference>
<evidence type="ECO:0000259" key="10">
    <source>
        <dbReference type="PROSITE" id="PS50026"/>
    </source>
</evidence>
<organism evidence="11 12">
    <name type="scientific">Magallana gigas</name>
    <name type="common">Pacific oyster</name>
    <name type="synonym">Crassostrea gigas</name>
    <dbReference type="NCBI Taxonomy" id="29159"/>
    <lineage>
        <taxon>Eukaryota</taxon>
        <taxon>Metazoa</taxon>
        <taxon>Spiralia</taxon>
        <taxon>Lophotrochozoa</taxon>
        <taxon>Mollusca</taxon>
        <taxon>Bivalvia</taxon>
        <taxon>Autobranchia</taxon>
        <taxon>Pteriomorphia</taxon>
        <taxon>Ostreida</taxon>
        <taxon>Ostreoidea</taxon>
        <taxon>Ostreidae</taxon>
        <taxon>Magallana</taxon>
    </lineage>
</organism>
<feature type="domain" description="EGF-like" evidence="10">
    <location>
        <begin position="443"/>
        <end position="478"/>
    </location>
</feature>
<feature type="disulfide bond" evidence="6">
    <location>
        <begin position="447"/>
        <end position="457"/>
    </location>
</feature>
<protein>
    <recommendedName>
        <fullName evidence="10">EGF-like domain-containing protein</fullName>
    </recommendedName>
</protein>
<evidence type="ECO:0000256" key="2">
    <source>
        <dbReference type="ARBA" id="ARBA00022729"/>
    </source>
</evidence>
<dbReference type="SUPFAM" id="SSF57184">
    <property type="entry name" value="Growth factor receptor domain"/>
    <property type="match status" value="1"/>
</dbReference>
<feature type="disulfide bond" evidence="6">
    <location>
        <begin position="320"/>
        <end position="329"/>
    </location>
</feature>
<keyword evidence="5" id="KW-0325">Glycoprotein</keyword>
<reference evidence="11" key="1">
    <citation type="submission" date="2022-08" db="UniProtKB">
        <authorList>
            <consortium name="EnsemblMetazoa"/>
        </authorList>
    </citation>
    <scope>IDENTIFICATION</scope>
    <source>
        <strain evidence="11">05x7-T-G4-1.051#20</strain>
    </source>
</reference>
<keyword evidence="8" id="KW-1133">Transmembrane helix</keyword>
<evidence type="ECO:0000256" key="5">
    <source>
        <dbReference type="ARBA" id="ARBA00023180"/>
    </source>
</evidence>
<evidence type="ECO:0000256" key="9">
    <source>
        <dbReference type="SAM" id="SignalP"/>
    </source>
</evidence>
<feature type="disulfide bond" evidence="6">
    <location>
        <begin position="102"/>
        <end position="119"/>
    </location>
</feature>
<feature type="disulfide bond" evidence="6">
    <location>
        <begin position="357"/>
        <end position="366"/>
    </location>
</feature>
<dbReference type="AlphaFoldDB" id="A0A8W8M494"/>
<dbReference type="InterPro" id="IPR000742">
    <property type="entry name" value="EGF"/>
</dbReference>
<dbReference type="PROSITE" id="PS00022">
    <property type="entry name" value="EGF_1"/>
    <property type="match status" value="8"/>
</dbReference>
<dbReference type="OMA" id="CYSCADG"/>
<name>A0A8W8M494_MAGGI</name>
<feature type="disulfide bond" evidence="6">
    <location>
        <begin position="373"/>
        <end position="383"/>
    </location>
</feature>
<feature type="region of interest" description="Disordered" evidence="7">
    <location>
        <begin position="511"/>
        <end position="541"/>
    </location>
</feature>
<dbReference type="FunFam" id="2.10.25.10:FF:000006">
    <property type="entry name" value="Versican core protein-like isoform 1"/>
    <property type="match status" value="1"/>
</dbReference>
<dbReference type="Pfam" id="PF00008">
    <property type="entry name" value="EGF"/>
    <property type="match status" value="2"/>
</dbReference>
<dbReference type="CDD" id="cd00054">
    <property type="entry name" value="EGF_CA"/>
    <property type="match status" value="2"/>
</dbReference>
<accession>A0A8W8M494</accession>
<feature type="domain" description="EGF-like" evidence="10">
    <location>
        <begin position="139"/>
        <end position="177"/>
    </location>
</feature>
<evidence type="ECO:0000256" key="6">
    <source>
        <dbReference type="PROSITE-ProRule" id="PRU00076"/>
    </source>
</evidence>
<dbReference type="PROSITE" id="PS01186">
    <property type="entry name" value="EGF_2"/>
    <property type="match status" value="7"/>
</dbReference>
<keyword evidence="12" id="KW-1185">Reference proteome</keyword>
<feature type="disulfide bond" evidence="6">
    <location>
        <begin position="336"/>
        <end position="346"/>
    </location>
</feature>
<feature type="disulfide bond" evidence="6">
    <location>
        <begin position="394"/>
        <end position="403"/>
    </location>
</feature>
<feature type="domain" description="EGF-like" evidence="10">
    <location>
        <begin position="179"/>
        <end position="214"/>
    </location>
</feature>
<feature type="chain" id="PRO_5036468014" description="EGF-like domain-containing protein" evidence="9">
    <location>
        <begin position="19"/>
        <end position="541"/>
    </location>
</feature>
<feature type="domain" description="EGF-like" evidence="10">
    <location>
        <begin position="295"/>
        <end position="330"/>
    </location>
</feature>
<keyword evidence="4 6" id="KW-1015">Disulfide bond</keyword>
<dbReference type="OrthoDB" id="430340at2759"/>
<dbReference type="Gene3D" id="2.10.25.10">
    <property type="entry name" value="Laminin"/>
    <property type="match status" value="8"/>
</dbReference>
<feature type="domain" description="EGF-like" evidence="10">
    <location>
        <begin position="406"/>
        <end position="441"/>
    </location>
</feature>
<feature type="domain" description="EGF-like" evidence="10">
    <location>
        <begin position="93"/>
        <end position="132"/>
    </location>
</feature>
<dbReference type="FunFam" id="2.10.25.10:FF:000472">
    <property type="entry name" value="Uncharacterized protein, isoform A"/>
    <property type="match status" value="1"/>
</dbReference>
<proteinExistence type="predicted"/>
<evidence type="ECO:0000256" key="7">
    <source>
        <dbReference type="SAM" id="MobiDB-lite"/>
    </source>
</evidence>
<feature type="disulfide bond" evidence="6">
    <location>
        <begin position="220"/>
        <end position="230"/>
    </location>
</feature>